<dbReference type="AlphaFoldDB" id="A0A975GMT1"/>
<dbReference type="Proteomes" id="UP000663722">
    <property type="component" value="Chromosome"/>
</dbReference>
<gene>
    <name evidence="1" type="ORF">dnm_021640</name>
</gene>
<protein>
    <submittedName>
        <fullName evidence="1">Uncharacterized protein</fullName>
    </submittedName>
</protein>
<sequence length="130" mass="14377">MAQLTLNLPDSLVEHAGYLGRATHRDASVVLADTLEMMWPAWEDMLSSDPFPPVTGLSDVEVLELADIKMDPVQNERLGELQSRGKTSGLTPGEQFELLTLIHLYQIGQIRKSEGLAEAVRRGLREPLPS</sequence>
<evidence type="ECO:0000313" key="2">
    <source>
        <dbReference type="Proteomes" id="UP000663722"/>
    </source>
</evidence>
<keyword evidence="2" id="KW-1185">Reference proteome</keyword>
<dbReference type="EMBL" id="CP061800">
    <property type="protein sequence ID" value="QTA86143.1"/>
    <property type="molecule type" value="Genomic_DNA"/>
</dbReference>
<dbReference type="KEGG" id="dmm:dnm_021640"/>
<accession>A0A975GMT1</accession>
<name>A0A975GMT1_9BACT</name>
<reference evidence="1" key="1">
    <citation type="journal article" date="2021" name="Microb. Physiol.">
        <title>Proteogenomic Insights into the Physiology of Marine, Sulfate-Reducing, Filamentous Desulfonema limicola and Desulfonema magnum.</title>
        <authorList>
            <person name="Schnaars V."/>
            <person name="Wohlbrand L."/>
            <person name="Scheve S."/>
            <person name="Hinrichs C."/>
            <person name="Reinhardt R."/>
            <person name="Rabus R."/>
        </authorList>
    </citation>
    <scope>NUCLEOTIDE SEQUENCE</scope>
    <source>
        <strain evidence="1">4be13</strain>
    </source>
</reference>
<proteinExistence type="predicted"/>
<organism evidence="1 2">
    <name type="scientific">Desulfonema magnum</name>
    <dbReference type="NCBI Taxonomy" id="45655"/>
    <lineage>
        <taxon>Bacteria</taxon>
        <taxon>Pseudomonadati</taxon>
        <taxon>Thermodesulfobacteriota</taxon>
        <taxon>Desulfobacteria</taxon>
        <taxon>Desulfobacterales</taxon>
        <taxon>Desulfococcaceae</taxon>
        <taxon>Desulfonema</taxon>
    </lineage>
</organism>
<evidence type="ECO:0000313" key="1">
    <source>
        <dbReference type="EMBL" id="QTA86143.1"/>
    </source>
</evidence>
<dbReference type="RefSeq" id="WP_207681903.1">
    <property type="nucleotide sequence ID" value="NZ_CP061800.1"/>
</dbReference>